<dbReference type="Proteomes" id="UP000649739">
    <property type="component" value="Unassembled WGS sequence"/>
</dbReference>
<dbReference type="AlphaFoldDB" id="A0A8J3FE84"/>
<comment type="caution">
    <text evidence="2">The sequence shown here is derived from an EMBL/GenBank/DDBJ whole genome shotgun (WGS) entry which is preliminary data.</text>
</comment>
<dbReference type="Gene3D" id="2.60.120.560">
    <property type="entry name" value="Exo-inulinase, domain 1"/>
    <property type="match status" value="1"/>
</dbReference>
<keyword evidence="3" id="KW-1185">Reference proteome</keyword>
<gene>
    <name evidence="2" type="ORF">GCM10010123_41600</name>
</gene>
<evidence type="ECO:0000256" key="1">
    <source>
        <dbReference type="SAM" id="SignalP"/>
    </source>
</evidence>
<organism evidence="2 3">
    <name type="scientific">Pilimelia anulata</name>
    <dbReference type="NCBI Taxonomy" id="53371"/>
    <lineage>
        <taxon>Bacteria</taxon>
        <taxon>Bacillati</taxon>
        <taxon>Actinomycetota</taxon>
        <taxon>Actinomycetes</taxon>
        <taxon>Micromonosporales</taxon>
        <taxon>Micromonosporaceae</taxon>
        <taxon>Pilimelia</taxon>
    </lineage>
</organism>
<reference evidence="2" key="1">
    <citation type="journal article" date="2014" name="Int. J. Syst. Evol. Microbiol.">
        <title>Complete genome sequence of Corynebacterium casei LMG S-19264T (=DSM 44701T), isolated from a smear-ripened cheese.</title>
        <authorList>
            <consortium name="US DOE Joint Genome Institute (JGI-PGF)"/>
            <person name="Walter F."/>
            <person name="Albersmeier A."/>
            <person name="Kalinowski J."/>
            <person name="Ruckert C."/>
        </authorList>
    </citation>
    <scope>NUCLEOTIDE SEQUENCE</scope>
    <source>
        <strain evidence="2">JCM 3090</strain>
    </source>
</reference>
<feature type="signal peptide" evidence="1">
    <location>
        <begin position="1"/>
        <end position="26"/>
    </location>
</feature>
<reference evidence="2" key="2">
    <citation type="submission" date="2020-09" db="EMBL/GenBank/DDBJ databases">
        <authorList>
            <person name="Sun Q."/>
            <person name="Ohkuma M."/>
        </authorList>
    </citation>
    <scope>NUCLEOTIDE SEQUENCE</scope>
    <source>
        <strain evidence="2">JCM 3090</strain>
    </source>
</reference>
<evidence type="ECO:0000313" key="2">
    <source>
        <dbReference type="EMBL" id="GGK07373.1"/>
    </source>
</evidence>
<sequence>MRAIRFLTAAAAVALGATTVPAPAAAATLFAPQPPAGEQLVTNEYAYWNPADPRAHRSADWQLDSGSLFARPSTDGMAFWSGPVNDRAPDADSARGTNSAILRLVSKRTDFGDAQVRTKLWVSAQTATRSTPAVDWDGVHLFLRYQGEESLYYVSVARRDGAIVVKKKCPGGPSNGGTYYTLASKSGYRIAASQWKWYSAYAKSNPDGSVTLGAARVDLPVLSVTDRGTGCAPIRKPGRVGVRGDNTDFQFTNFRATSL</sequence>
<name>A0A8J3FE84_9ACTN</name>
<evidence type="ECO:0000313" key="3">
    <source>
        <dbReference type="Proteomes" id="UP000649739"/>
    </source>
</evidence>
<accession>A0A8J3FE84</accession>
<keyword evidence="1" id="KW-0732">Signal</keyword>
<dbReference type="EMBL" id="BMQB01000011">
    <property type="protein sequence ID" value="GGK07373.1"/>
    <property type="molecule type" value="Genomic_DNA"/>
</dbReference>
<feature type="chain" id="PRO_5035156287" evidence="1">
    <location>
        <begin position="27"/>
        <end position="259"/>
    </location>
</feature>
<proteinExistence type="predicted"/>
<protein>
    <submittedName>
        <fullName evidence="2">Uncharacterized protein</fullName>
    </submittedName>
</protein>
<dbReference type="RefSeq" id="WP_189171885.1">
    <property type="nucleotide sequence ID" value="NZ_BMQB01000011.1"/>
</dbReference>